<keyword evidence="2" id="KW-1185">Reference proteome</keyword>
<evidence type="ECO:0000313" key="2">
    <source>
        <dbReference type="Proteomes" id="UP000824890"/>
    </source>
</evidence>
<accession>A0ABQ7ZI73</accession>
<sequence length="129" mass="14541">MKVRTKNLQIQKALSSQEYCREIQCIDVKESATICNNNNPCELAEPEDGNGETDVGKKVRLRSCNHGETARPDHSTRRPMAEFLGIRKSHKIVFSDLEFGSRVSRNDYVSSCGSDYTCVQSIRTLLELS</sequence>
<gene>
    <name evidence="1" type="ORF">HID58_067181</name>
</gene>
<organism evidence="1 2">
    <name type="scientific">Brassica napus</name>
    <name type="common">Rape</name>
    <dbReference type="NCBI Taxonomy" id="3708"/>
    <lineage>
        <taxon>Eukaryota</taxon>
        <taxon>Viridiplantae</taxon>
        <taxon>Streptophyta</taxon>
        <taxon>Embryophyta</taxon>
        <taxon>Tracheophyta</taxon>
        <taxon>Spermatophyta</taxon>
        <taxon>Magnoliopsida</taxon>
        <taxon>eudicotyledons</taxon>
        <taxon>Gunneridae</taxon>
        <taxon>Pentapetalae</taxon>
        <taxon>rosids</taxon>
        <taxon>malvids</taxon>
        <taxon>Brassicales</taxon>
        <taxon>Brassicaceae</taxon>
        <taxon>Brassiceae</taxon>
        <taxon>Brassica</taxon>
    </lineage>
</organism>
<proteinExistence type="predicted"/>
<dbReference type="EMBL" id="JAGKQM010000015">
    <property type="protein sequence ID" value="KAH0879787.1"/>
    <property type="molecule type" value="Genomic_DNA"/>
</dbReference>
<dbReference type="Proteomes" id="UP000824890">
    <property type="component" value="Unassembled WGS sequence"/>
</dbReference>
<protein>
    <submittedName>
        <fullName evidence="1">Uncharacterized protein</fullName>
    </submittedName>
</protein>
<comment type="caution">
    <text evidence="1">The sequence shown here is derived from an EMBL/GenBank/DDBJ whole genome shotgun (WGS) entry which is preliminary data.</text>
</comment>
<reference evidence="1 2" key="1">
    <citation type="submission" date="2021-05" db="EMBL/GenBank/DDBJ databases">
        <title>Genome Assembly of Synthetic Allotetraploid Brassica napus Reveals Homoeologous Exchanges between Subgenomes.</title>
        <authorList>
            <person name="Davis J.T."/>
        </authorList>
    </citation>
    <scope>NUCLEOTIDE SEQUENCE [LARGE SCALE GENOMIC DNA]</scope>
    <source>
        <strain evidence="2">cv. Da-Ae</strain>
        <tissue evidence="1">Seedling</tissue>
    </source>
</reference>
<name>A0ABQ7ZI73_BRANA</name>
<evidence type="ECO:0000313" key="1">
    <source>
        <dbReference type="EMBL" id="KAH0879787.1"/>
    </source>
</evidence>